<evidence type="ECO:0000313" key="2">
    <source>
        <dbReference type="EMBL" id="AAG32101.1"/>
    </source>
</evidence>
<sequence>MTTNNNGTVDIAVDVNLTDENDKKVLSFIVQDECHLKKLPIGAYAINVIDSNKILNKLLNDNDHVLNKIVACGEFLIACNENESNGINAILFNKSCVTLKKGVCIFKIHYKEATSTVTEGTITTDDDDDEDDDDDDADYENNYEQFEKEELKQNSDQDATIVSESAAGRGSGGDVDGHDYDDGQPQSKRRKSSETQQ</sequence>
<dbReference type="CDD" id="cd00235">
    <property type="entry name" value="TLP-20"/>
    <property type="match status" value="1"/>
</dbReference>
<dbReference type="EMBL" id="AY008371">
    <property type="protein sequence ID" value="AAG32101.1"/>
    <property type="molecule type" value="Genomic_DNA"/>
</dbReference>
<dbReference type="SUPFAM" id="SSF51289">
    <property type="entry name" value="Tlp20, baculovirus telokin-like protein"/>
    <property type="match status" value="1"/>
</dbReference>
<dbReference type="Pfam" id="PF06088">
    <property type="entry name" value="TLP-20"/>
    <property type="match status" value="1"/>
</dbReference>
<feature type="region of interest" description="Disordered" evidence="1">
    <location>
        <begin position="120"/>
        <end position="197"/>
    </location>
</feature>
<protein>
    <recommendedName>
        <fullName evidence="3">Tlp20</fullName>
    </recommendedName>
</protein>
<feature type="compositionally biased region" description="Basic and acidic residues" evidence="1">
    <location>
        <begin position="145"/>
        <end position="155"/>
    </location>
</feature>
<dbReference type="InterPro" id="IPR036731">
    <property type="entry name" value="Tlp20_sf"/>
</dbReference>
<proteinExistence type="predicted"/>
<name>Q9DWZ5_NPVST</name>
<organism evidence="2">
    <name type="scientific">Spodoptera litura multicapsid nucleopolyhedrovirus</name>
    <name type="common">SpltMNPV</name>
    <dbReference type="NCBI Taxonomy" id="46242"/>
    <lineage>
        <taxon>Viruses</taxon>
        <taxon>Viruses incertae sedis</taxon>
        <taxon>Naldaviricetes</taxon>
        <taxon>Lefavirales</taxon>
        <taxon>Baculoviridae</taxon>
        <taxon>Alphabaculovirus</taxon>
        <taxon>Alphabaculovirus spliturae</taxon>
    </lineage>
</organism>
<accession>Q9DWZ5</accession>
<feature type="compositionally biased region" description="Acidic residues" evidence="1">
    <location>
        <begin position="124"/>
        <end position="141"/>
    </location>
</feature>
<dbReference type="Gene3D" id="2.70.40.20">
    <property type="entry name" value="Baculovirus telokin-like protein 20"/>
    <property type="match status" value="1"/>
</dbReference>
<organismHost>
    <name type="scientific">Lepidoptera</name>
    <name type="common">moths &amp; butterflies</name>
    <dbReference type="NCBI Taxonomy" id="7088"/>
</organismHost>
<reference evidence="2" key="1">
    <citation type="submission" date="2000-09" db="EMBL/GenBank/DDBJ databases">
        <title>Genetic Organization of the EcoRI-F Region of Spodoptera litura nucleopolyhedrovirus.</title>
        <authorList>
            <person name="Li Z."/>
            <person name="He X."/>
            <person name="Yuan M."/>
            <person name="Long Q."/>
            <person name="Wei Y."/>
            <person name="Zheng J."/>
            <person name="Zhang Y."/>
            <person name="Wang X."/>
            <person name="Pang Y."/>
        </authorList>
    </citation>
    <scope>NUCLEOTIDE SEQUENCE</scope>
</reference>
<evidence type="ECO:0008006" key="3">
    <source>
        <dbReference type="Google" id="ProtNLM"/>
    </source>
</evidence>
<evidence type="ECO:0000256" key="1">
    <source>
        <dbReference type="SAM" id="MobiDB-lite"/>
    </source>
</evidence>
<dbReference type="InterPro" id="IPR009092">
    <property type="entry name" value="Telokin-like_Tlp20_baculovir"/>
</dbReference>